<proteinExistence type="predicted"/>
<name>A0A6J7RB58_9ZZZZ</name>
<feature type="region of interest" description="Disordered" evidence="1">
    <location>
        <begin position="122"/>
        <end position="199"/>
    </location>
</feature>
<dbReference type="AlphaFoldDB" id="A0A6J7RB58"/>
<accession>A0A6J7RB58</accession>
<sequence>MQAQAHCRDDAEGALRAAEERREVVAGVVLEQALEVGDHRAIGQHRLDAGELGAGHAVGDDVDSTGVRRDGAADRRRVARGEVDPVHPAGRGGVALHVAEEGAGAGRELAGELIDLADVREPAQGDDDGQAHGAGVSGRDSAADEAGVAALRQDRDVRYGAGSDNPGDLGGRAGPYDCKARTGEPAGPVGGVRSDEFGR</sequence>
<protein>
    <submittedName>
        <fullName evidence="2">Unannotated protein</fullName>
    </submittedName>
</protein>
<dbReference type="EMBL" id="CAFBPD010000334">
    <property type="protein sequence ID" value="CAB5025931.1"/>
    <property type="molecule type" value="Genomic_DNA"/>
</dbReference>
<reference evidence="2" key="1">
    <citation type="submission" date="2020-05" db="EMBL/GenBank/DDBJ databases">
        <authorList>
            <person name="Chiriac C."/>
            <person name="Salcher M."/>
            <person name="Ghai R."/>
            <person name="Kavagutti S V."/>
        </authorList>
    </citation>
    <scope>NUCLEOTIDE SEQUENCE</scope>
</reference>
<gene>
    <name evidence="2" type="ORF">UFOPK4061_01677</name>
</gene>
<evidence type="ECO:0000256" key="1">
    <source>
        <dbReference type="SAM" id="MobiDB-lite"/>
    </source>
</evidence>
<evidence type="ECO:0000313" key="2">
    <source>
        <dbReference type="EMBL" id="CAB5025931.1"/>
    </source>
</evidence>
<feature type="region of interest" description="Disordered" evidence="1">
    <location>
        <begin position="56"/>
        <end position="78"/>
    </location>
</feature>
<feature type="compositionally biased region" description="Basic and acidic residues" evidence="1">
    <location>
        <begin position="66"/>
        <end position="78"/>
    </location>
</feature>
<organism evidence="2">
    <name type="scientific">freshwater metagenome</name>
    <dbReference type="NCBI Taxonomy" id="449393"/>
    <lineage>
        <taxon>unclassified sequences</taxon>
        <taxon>metagenomes</taxon>
        <taxon>ecological metagenomes</taxon>
    </lineage>
</organism>